<proteinExistence type="predicted"/>
<dbReference type="PROSITE" id="PS50850">
    <property type="entry name" value="MFS"/>
    <property type="match status" value="1"/>
</dbReference>
<dbReference type="Gene3D" id="1.20.1250.20">
    <property type="entry name" value="MFS general substrate transporter like domains"/>
    <property type="match status" value="2"/>
</dbReference>
<evidence type="ECO:0000256" key="4">
    <source>
        <dbReference type="ARBA" id="ARBA00023136"/>
    </source>
</evidence>
<keyword evidence="3 6" id="KW-1133">Transmembrane helix</keyword>
<name>A0A9W9D0F7_9PEZI</name>
<dbReference type="PROSITE" id="PS00217">
    <property type="entry name" value="SUGAR_TRANSPORT_2"/>
    <property type="match status" value="1"/>
</dbReference>
<dbReference type="GO" id="GO:0022857">
    <property type="term" value="F:transmembrane transporter activity"/>
    <property type="evidence" value="ECO:0007669"/>
    <property type="project" value="InterPro"/>
</dbReference>
<feature type="region of interest" description="Disordered" evidence="5">
    <location>
        <begin position="575"/>
        <end position="630"/>
    </location>
</feature>
<feature type="transmembrane region" description="Helical" evidence="6">
    <location>
        <begin position="126"/>
        <end position="145"/>
    </location>
</feature>
<feature type="transmembrane region" description="Helical" evidence="6">
    <location>
        <begin position="440"/>
        <end position="462"/>
    </location>
</feature>
<feature type="transmembrane region" description="Helical" evidence="6">
    <location>
        <begin position="201"/>
        <end position="223"/>
    </location>
</feature>
<sequence length="655" mass="72726">MVLDETDVQGRKTPRRRSIWVDVGREVKHLEIDYSVREREKQVSRIVDDGGFKFAVFFVAASGFLASSFSLFATNVINTSLFFVYPPADSLGGHASLVLDEITLVGTIVGMLFMGHFADRAGRKRLYGVELAVVIVATFGVIQASDGLMVQSSTGPLHSMDIYSWLMWWRSLLGFGIGAEYPLSAIITAEWASTQSRGTMLAAVFLMQSVARLLVDGLSLGILEATSHRWNVHSDSESEMPMLAVDQVWRWTVGIGIIPAAIAIIMRLTIPETPRYYAGIMKDLRKAVKNTLMVYHKNISEKVSKPAPITVEERQNSSDEGEVYWYEWYILAWQYLTGETKVWRTLGLISLLWALMDVCFYGLSMDLSNDLAILAHDPAKDKAVCPNNPPWNPDWWNCSPLIYNVLKVNSERFIWIASLPSVIGGIAAVLAINRFRRRHLLAATFILISFLLAVAGASLIVTAETSQSHLITEVVYAILSFVFNLGPNTLIFVTAVEIFPTIYRGTFFGIAGAMGKVGAVVIRVVVAHTVSREASLGIRLLVFIPLMLASAVLSWNLPEVQMPTSSNIKEVPVEEQQQDFDNPAAPGNEESVGSIQQGERLNDRPQVGRRSSESSFGEARLQPEPQTSAKFHILQRLKNKALEDIAPNPVRDHRI</sequence>
<dbReference type="InterPro" id="IPR005828">
    <property type="entry name" value="MFS_sugar_transport-like"/>
</dbReference>
<gene>
    <name evidence="8" type="ORF">N0V93_003867</name>
</gene>
<feature type="transmembrane region" description="Helical" evidence="6">
    <location>
        <begin position="536"/>
        <end position="557"/>
    </location>
</feature>
<feature type="transmembrane region" description="Helical" evidence="6">
    <location>
        <begin position="507"/>
        <end position="530"/>
    </location>
</feature>
<reference evidence="8" key="1">
    <citation type="submission" date="2022-10" db="EMBL/GenBank/DDBJ databases">
        <title>Tapping the CABI collections for fungal endophytes: first genome assemblies for Collariella, Neodidymelliopsis, Ascochyta clinopodiicola, Didymella pomorum, Didymosphaeria variabile, Neocosmospora piperis and Neocucurbitaria cava.</title>
        <authorList>
            <person name="Hill R."/>
        </authorList>
    </citation>
    <scope>NUCLEOTIDE SEQUENCE</scope>
    <source>
        <strain evidence="8">IMI 355082</strain>
    </source>
</reference>
<evidence type="ECO:0000313" key="8">
    <source>
        <dbReference type="EMBL" id="KAJ4394648.1"/>
    </source>
</evidence>
<keyword evidence="2 6" id="KW-0812">Transmembrane</keyword>
<dbReference type="AlphaFoldDB" id="A0A9W9D0F7"/>
<evidence type="ECO:0000256" key="1">
    <source>
        <dbReference type="ARBA" id="ARBA00004141"/>
    </source>
</evidence>
<evidence type="ECO:0000256" key="5">
    <source>
        <dbReference type="SAM" id="MobiDB-lite"/>
    </source>
</evidence>
<protein>
    <recommendedName>
        <fullName evidence="7">Major facilitator superfamily (MFS) profile domain-containing protein</fullName>
    </recommendedName>
</protein>
<feature type="transmembrane region" description="Helical" evidence="6">
    <location>
        <begin position="165"/>
        <end position="189"/>
    </location>
</feature>
<keyword evidence="9" id="KW-1185">Reference proteome</keyword>
<evidence type="ECO:0000313" key="9">
    <source>
        <dbReference type="Proteomes" id="UP001140453"/>
    </source>
</evidence>
<keyword evidence="4 6" id="KW-0472">Membrane</keyword>
<feature type="domain" description="Major facilitator superfamily (MFS) profile" evidence="7">
    <location>
        <begin position="56"/>
        <end position="562"/>
    </location>
</feature>
<feature type="transmembrane region" description="Helical" evidence="6">
    <location>
        <begin position="342"/>
        <end position="363"/>
    </location>
</feature>
<dbReference type="Proteomes" id="UP001140453">
    <property type="component" value="Unassembled WGS sequence"/>
</dbReference>
<feature type="transmembrane region" description="Helical" evidence="6">
    <location>
        <begin position="413"/>
        <end position="433"/>
    </location>
</feature>
<comment type="caution">
    <text evidence="8">The sequence shown here is derived from an EMBL/GenBank/DDBJ whole genome shotgun (WGS) entry which is preliminary data.</text>
</comment>
<dbReference type="InterPro" id="IPR005829">
    <property type="entry name" value="Sugar_transporter_CS"/>
</dbReference>
<evidence type="ECO:0000256" key="3">
    <source>
        <dbReference type="ARBA" id="ARBA00022989"/>
    </source>
</evidence>
<feature type="transmembrane region" description="Helical" evidence="6">
    <location>
        <begin position="248"/>
        <end position="270"/>
    </location>
</feature>
<dbReference type="Pfam" id="PF00083">
    <property type="entry name" value="Sugar_tr"/>
    <property type="match status" value="2"/>
</dbReference>
<dbReference type="InterPro" id="IPR036259">
    <property type="entry name" value="MFS_trans_sf"/>
</dbReference>
<feature type="transmembrane region" description="Helical" evidence="6">
    <location>
        <begin position="54"/>
        <end position="73"/>
    </location>
</feature>
<comment type="subcellular location">
    <subcellularLocation>
        <location evidence="1">Membrane</location>
        <topology evidence="1">Multi-pass membrane protein</topology>
    </subcellularLocation>
</comment>
<feature type="transmembrane region" description="Helical" evidence="6">
    <location>
        <begin position="474"/>
        <end position="495"/>
    </location>
</feature>
<dbReference type="SUPFAM" id="SSF103473">
    <property type="entry name" value="MFS general substrate transporter"/>
    <property type="match status" value="1"/>
</dbReference>
<dbReference type="GO" id="GO:0016020">
    <property type="term" value="C:membrane"/>
    <property type="evidence" value="ECO:0007669"/>
    <property type="project" value="UniProtKB-SubCell"/>
</dbReference>
<dbReference type="PANTHER" id="PTHR24064">
    <property type="entry name" value="SOLUTE CARRIER FAMILY 22 MEMBER"/>
    <property type="match status" value="1"/>
</dbReference>
<evidence type="ECO:0000256" key="2">
    <source>
        <dbReference type="ARBA" id="ARBA00022692"/>
    </source>
</evidence>
<dbReference type="OrthoDB" id="433512at2759"/>
<accession>A0A9W9D0F7</accession>
<evidence type="ECO:0000259" key="7">
    <source>
        <dbReference type="PROSITE" id="PS50850"/>
    </source>
</evidence>
<dbReference type="InterPro" id="IPR020846">
    <property type="entry name" value="MFS_dom"/>
</dbReference>
<feature type="transmembrane region" description="Helical" evidence="6">
    <location>
        <begin position="93"/>
        <end position="114"/>
    </location>
</feature>
<dbReference type="EMBL" id="JAPEVB010000002">
    <property type="protein sequence ID" value="KAJ4394648.1"/>
    <property type="molecule type" value="Genomic_DNA"/>
</dbReference>
<evidence type="ECO:0000256" key="6">
    <source>
        <dbReference type="SAM" id="Phobius"/>
    </source>
</evidence>
<organism evidence="8 9">
    <name type="scientific">Gnomoniopsis smithogilvyi</name>
    <dbReference type="NCBI Taxonomy" id="1191159"/>
    <lineage>
        <taxon>Eukaryota</taxon>
        <taxon>Fungi</taxon>
        <taxon>Dikarya</taxon>
        <taxon>Ascomycota</taxon>
        <taxon>Pezizomycotina</taxon>
        <taxon>Sordariomycetes</taxon>
        <taxon>Sordariomycetidae</taxon>
        <taxon>Diaporthales</taxon>
        <taxon>Gnomoniaceae</taxon>
        <taxon>Gnomoniopsis</taxon>
    </lineage>
</organism>